<evidence type="ECO:0000256" key="4">
    <source>
        <dbReference type="ARBA" id="ARBA00022692"/>
    </source>
</evidence>
<dbReference type="Pfam" id="PF02687">
    <property type="entry name" value="FtsX"/>
    <property type="match status" value="1"/>
</dbReference>
<evidence type="ECO:0000256" key="1">
    <source>
        <dbReference type="ARBA" id="ARBA00004651"/>
    </source>
</evidence>
<evidence type="ECO:0000256" key="6">
    <source>
        <dbReference type="ARBA" id="ARBA00023136"/>
    </source>
</evidence>
<feature type="domain" description="ABC3 transporter permease C-terminal" evidence="8">
    <location>
        <begin position="269"/>
        <end position="402"/>
    </location>
</feature>
<dbReference type="GO" id="GO:0098797">
    <property type="term" value="C:plasma membrane protein complex"/>
    <property type="evidence" value="ECO:0007669"/>
    <property type="project" value="TreeGrafter"/>
</dbReference>
<dbReference type="AlphaFoldDB" id="A0A6C2U5Q3"/>
<keyword evidence="5 7" id="KW-1133">Transmembrane helix</keyword>
<comment type="subcellular location">
    <subcellularLocation>
        <location evidence="1">Cell membrane</location>
        <topology evidence="1">Multi-pass membrane protein</topology>
    </subcellularLocation>
</comment>
<keyword evidence="4 7" id="KW-0812">Transmembrane</keyword>
<keyword evidence="11" id="KW-1185">Reference proteome</keyword>
<dbReference type="InterPro" id="IPR025857">
    <property type="entry name" value="MacB_PCD"/>
</dbReference>
<dbReference type="InterPro" id="IPR003838">
    <property type="entry name" value="ABC3_permease_C"/>
</dbReference>
<evidence type="ECO:0000256" key="3">
    <source>
        <dbReference type="ARBA" id="ARBA00022475"/>
    </source>
</evidence>
<evidence type="ECO:0000256" key="5">
    <source>
        <dbReference type="ARBA" id="ARBA00022989"/>
    </source>
</evidence>
<evidence type="ECO:0000256" key="7">
    <source>
        <dbReference type="SAM" id="Phobius"/>
    </source>
</evidence>
<gene>
    <name evidence="10" type="primary">lolE</name>
    <name evidence="10" type="ORF">PDESU_03761</name>
</gene>
<evidence type="ECO:0000313" key="11">
    <source>
        <dbReference type="Proteomes" id="UP000366872"/>
    </source>
</evidence>
<feature type="transmembrane region" description="Helical" evidence="7">
    <location>
        <begin position="268"/>
        <end position="289"/>
    </location>
</feature>
<keyword evidence="6 7" id="KW-0472">Membrane</keyword>
<dbReference type="RefSeq" id="WP_136080769.1">
    <property type="nucleotide sequence ID" value="NZ_CAAHFG010000002.1"/>
</dbReference>
<evidence type="ECO:0000259" key="9">
    <source>
        <dbReference type="Pfam" id="PF12704"/>
    </source>
</evidence>
<evidence type="ECO:0000256" key="2">
    <source>
        <dbReference type="ARBA" id="ARBA00005236"/>
    </source>
</evidence>
<dbReference type="EMBL" id="CAAHFG010000002">
    <property type="protein sequence ID" value="VGO15179.1"/>
    <property type="molecule type" value="Genomic_DNA"/>
</dbReference>
<evidence type="ECO:0000259" key="8">
    <source>
        <dbReference type="Pfam" id="PF02687"/>
    </source>
</evidence>
<organism evidence="10 11">
    <name type="scientific">Pontiella desulfatans</name>
    <dbReference type="NCBI Taxonomy" id="2750659"/>
    <lineage>
        <taxon>Bacteria</taxon>
        <taxon>Pseudomonadati</taxon>
        <taxon>Kiritimatiellota</taxon>
        <taxon>Kiritimatiellia</taxon>
        <taxon>Kiritimatiellales</taxon>
        <taxon>Pontiellaceae</taxon>
        <taxon>Pontiella</taxon>
    </lineage>
</organism>
<dbReference type="GO" id="GO:0044874">
    <property type="term" value="P:lipoprotein localization to outer membrane"/>
    <property type="evidence" value="ECO:0007669"/>
    <property type="project" value="TreeGrafter"/>
</dbReference>
<comment type="similarity">
    <text evidence="2">Belongs to the ABC-4 integral membrane protein family. LolC/E subfamily.</text>
</comment>
<feature type="transmembrane region" description="Helical" evidence="7">
    <location>
        <begin position="20"/>
        <end position="46"/>
    </location>
</feature>
<keyword evidence="3" id="KW-1003">Cell membrane</keyword>
<dbReference type="InterPro" id="IPR051447">
    <property type="entry name" value="Lipoprotein-release_system"/>
</dbReference>
<dbReference type="Proteomes" id="UP000366872">
    <property type="component" value="Unassembled WGS sequence"/>
</dbReference>
<protein>
    <submittedName>
        <fullName evidence="10">Lipoprotein-releasing system transmembrane protein LolE</fullName>
    </submittedName>
</protein>
<feature type="transmembrane region" description="Helical" evidence="7">
    <location>
        <begin position="375"/>
        <end position="395"/>
    </location>
</feature>
<feature type="domain" description="MacB-like periplasmic core" evidence="9">
    <location>
        <begin position="25"/>
        <end position="234"/>
    </location>
</feature>
<dbReference type="PANTHER" id="PTHR30489:SF0">
    <property type="entry name" value="LIPOPROTEIN-RELEASING SYSTEM TRANSMEMBRANE PROTEIN LOLE"/>
    <property type="match status" value="1"/>
</dbReference>
<proteinExistence type="inferred from homology"/>
<dbReference type="PANTHER" id="PTHR30489">
    <property type="entry name" value="LIPOPROTEIN-RELEASING SYSTEM TRANSMEMBRANE PROTEIN LOLE"/>
    <property type="match status" value="1"/>
</dbReference>
<accession>A0A6C2U5Q3</accession>
<keyword evidence="10" id="KW-0449">Lipoprotein</keyword>
<reference evidence="10 11" key="1">
    <citation type="submission" date="2019-04" db="EMBL/GenBank/DDBJ databases">
        <authorList>
            <person name="Van Vliet M D."/>
        </authorList>
    </citation>
    <scope>NUCLEOTIDE SEQUENCE [LARGE SCALE GENOMIC DNA]</scope>
    <source>
        <strain evidence="10 11">F1</strain>
    </source>
</reference>
<name>A0A6C2U5Q3_PONDE</name>
<feature type="transmembrane region" description="Helical" evidence="7">
    <location>
        <begin position="309"/>
        <end position="337"/>
    </location>
</feature>
<evidence type="ECO:0000313" key="10">
    <source>
        <dbReference type="EMBL" id="VGO15179.1"/>
    </source>
</evidence>
<dbReference type="Pfam" id="PF12704">
    <property type="entry name" value="MacB_PCD"/>
    <property type="match status" value="1"/>
</dbReference>
<sequence length="409" mass="44908">MKLPFSLFLAFKYLKPKRTFISTVTVISMLGVTIGVAVLIVVLSVMTGFDEVWRDKILGFNAHISVVQQGGIVRDPAMVLEKAAQVEGVKGVAPSLEGLVLIQIDDRVHTPILKGVDPEYEKNVSRVPGSMVAGEFAVEDDQIVVGSDLANRLDIWVGDKLTVYSPKSFIAEDEIRLPEELTVAGVFHVGMYEYDVGFAFTSLETARSLYDVDRGVHSVQVMLDDPMMAAVAARNIHETLGMGFYPKTWMEMHSQIFAALHVEKNMMFFLLAFVALVAAFSITNTLITLTVQKTREIGLLKSLGFGNGGITGIFFWMGLIQGLVGNALGVGLAMLVLKYRNELLMFMSSEFNLELLPPELYQLSKLPAHTTGSDVLIVCSLVMVFCTLAGLVPAMRAAKMEPVDALRYE</sequence>